<comment type="caution">
    <text evidence="1">The sequence shown here is derived from an EMBL/GenBank/DDBJ whole genome shotgun (WGS) entry which is preliminary data.</text>
</comment>
<evidence type="ECO:0000313" key="1">
    <source>
        <dbReference type="EMBL" id="KAG8490624.1"/>
    </source>
</evidence>
<organism evidence="1 2">
    <name type="scientific">Gossypium anomalum</name>
    <dbReference type="NCBI Taxonomy" id="47600"/>
    <lineage>
        <taxon>Eukaryota</taxon>
        <taxon>Viridiplantae</taxon>
        <taxon>Streptophyta</taxon>
        <taxon>Embryophyta</taxon>
        <taxon>Tracheophyta</taxon>
        <taxon>Spermatophyta</taxon>
        <taxon>Magnoliopsida</taxon>
        <taxon>eudicotyledons</taxon>
        <taxon>Gunneridae</taxon>
        <taxon>Pentapetalae</taxon>
        <taxon>rosids</taxon>
        <taxon>malvids</taxon>
        <taxon>Malvales</taxon>
        <taxon>Malvaceae</taxon>
        <taxon>Malvoideae</taxon>
        <taxon>Gossypium</taxon>
    </lineage>
</organism>
<dbReference type="AlphaFoldDB" id="A0A8J5ZKI9"/>
<accession>A0A8J5ZKI9</accession>
<dbReference type="Proteomes" id="UP000701853">
    <property type="component" value="Chromosome 6"/>
</dbReference>
<gene>
    <name evidence="1" type="ORF">CXB51_013860</name>
</gene>
<proteinExistence type="predicted"/>
<reference evidence="1 2" key="1">
    <citation type="journal article" date="2021" name="bioRxiv">
        <title>The Gossypium anomalum genome as a resource for cotton improvement and evolutionary analysis of hybrid incompatibility.</title>
        <authorList>
            <person name="Grover C.E."/>
            <person name="Yuan D."/>
            <person name="Arick M.A."/>
            <person name="Miller E.R."/>
            <person name="Hu G."/>
            <person name="Peterson D.G."/>
            <person name="Wendel J.F."/>
            <person name="Udall J.A."/>
        </authorList>
    </citation>
    <scope>NUCLEOTIDE SEQUENCE [LARGE SCALE GENOMIC DNA]</scope>
    <source>
        <strain evidence="1">JFW-Udall</strain>
        <tissue evidence="1">Leaf</tissue>
    </source>
</reference>
<protein>
    <submittedName>
        <fullName evidence="1">Uncharacterized protein</fullName>
    </submittedName>
</protein>
<sequence length="86" mass="10365">MEEKPSASPWAFHSFLSKILSRLVWLKAFLALLKVYSNRWSRRVPRCHRWYSWTLHRSWLLLDNKRVGQEYESFIVIKVPISSPHP</sequence>
<evidence type="ECO:0000313" key="2">
    <source>
        <dbReference type="Proteomes" id="UP000701853"/>
    </source>
</evidence>
<keyword evidence="2" id="KW-1185">Reference proteome</keyword>
<name>A0A8J5ZKI9_9ROSI</name>
<dbReference type="OrthoDB" id="10559826at2759"/>
<dbReference type="EMBL" id="JAHUZN010000006">
    <property type="protein sequence ID" value="KAG8490624.1"/>
    <property type="molecule type" value="Genomic_DNA"/>
</dbReference>